<evidence type="ECO:0000259" key="4">
    <source>
        <dbReference type="PROSITE" id="PS50995"/>
    </source>
</evidence>
<dbReference type="AlphaFoldDB" id="A0A4D7CZL2"/>
<keyword evidence="6" id="KW-1185">Reference proteome</keyword>
<dbReference type="KEGG" id="vao:FA707_09725"/>
<accession>A0A4D7CZL2</accession>
<dbReference type="SMART" id="SM00347">
    <property type="entry name" value="HTH_MARR"/>
    <property type="match status" value="1"/>
</dbReference>
<dbReference type="GO" id="GO:0003677">
    <property type="term" value="F:DNA binding"/>
    <property type="evidence" value="ECO:0007669"/>
    <property type="project" value="UniProtKB-KW"/>
</dbReference>
<dbReference type="Gene3D" id="1.10.10.10">
    <property type="entry name" value="Winged helix-like DNA-binding domain superfamily/Winged helix DNA-binding domain"/>
    <property type="match status" value="1"/>
</dbReference>
<dbReference type="SUPFAM" id="SSF46785">
    <property type="entry name" value="Winged helix' DNA-binding domain"/>
    <property type="match status" value="1"/>
</dbReference>
<dbReference type="RefSeq" id="WP_136954012.1">
    <property type="nucleotide sequence ID" value="NZ_CP039712.1"/>
</dbReference>
<organism evidence="5 6">
    <name type="scientific">Vagococcus zengguangii</name>
    <dbReference type="NCBI Taxonomy" id="2571750"/>
    <lineage>
        <taxon>Bacteria</taxon>
        <taxon>Bacillati</taxon>
        <taxon>Bacillota</taxon>
        <taxon>Bacilli</taxon>
        <taxon>Lactobacillales</taxon>
        <taxon>Enterococcaceae</taxon>
        <taxon>Vagococcus</taxon>
    </lineage>
</organism>
<dbReference type="PRINTS" id="PR00598">
    <property type="entry name" value="HTHMARR"/>
</dbReference>
<dbReference type="Pfam" id="PF01047">
    <property type="entry name" value="MarR"/>
    <property type="match status" value="1"/>
</dbReference>
<dbReference type="InterPro" id="IPR036388">
    <property type="entry name" value="WH-like_DNA-bd_sf"/>
</dbReference>
<feature type="domain" description="HTH marR-type" evidence="4">
    <location>
        <begin position="6"/>
        <end position="135"/>
    </location>
</feature>
<gene>
    <name evidence="5" type="ORF">FA707_09725</name>
</gene>
<dbReference type="InterPro" id="IPR000835">
    <property type="entry name" value="HTH_MarR-typ"/>
</dbReference>
<dbReference type="PANTHER" id="PTHR42756">
    <property type="entry name" value="TRANSCRIPTIONAL REGULATOR, MARR"/>
    <property type="match status" value="1"/>
</dbReference>
<dbReference type="PROSITE" id="PS50995">
    <property type="entry name" value="HTH_MARR_2"/>
    <property type="match status" value="1"/>
</dbReference>
<keyword evidence="1" id="KW-0805">Transcription regulation</keyword>
<evidence type="ECO:0000256" key="2">
    <source>
        <dbReference type="ARBA" id="ARBA00023125"/>
    </source>
</evidence>
<proteinExistence type="predicted"/>
<dbReference type="InterPro" id="IPR023187">
    <property type="entry name" value="Tscrpt_reg_MarR-type_CS"/>
</dbReference>
<dbReference type="Proteomes" id="UP000298615">
    <property type="component" value="Chromosome"/>
</dbReference>
<dbReference type="GO" id="GO:0003700">
    <property type="term" value="F:DNA-binding transcription factor activity"/>
    <property type="evidence" value="ECO:0007669"/>
    <property type="project" value="InterPro"/>
</dbReference>
<dbReference type="EMBL" id="CP039712">
    <property type="protein sequence ID" value="QCI87190.1"/>
    <property type="molecule type" value="Genomic_DNA"/>
</dbReference>
<dbReference type="PANTHER" id="PTHR42756:SF1">
    <property type="entry name" value="TRANSCRIPTIONAL REPRESSOR OF EMRAB OPERON"/>
    <property type="match status" value="1"/>
</dbReference>
<evidence type="ECO:0000256" key="3">
    <source>
        <dbReference type="ARBA" id="ARBA00023163"/>
    </source>
</evidence>
<keyword evidence="3" id="KW-0804">Transcription</keyword>
<evidence type="ECO:0000313" key="5">
    <source>
        <dbReference type="EMBL" id="QCI87190.1"/>
    </source>
</evidence>
<protein>
    <submittedName>
        <fullName evidence="5">MarR family transcriptional regulator</fullName>
    </submittedName>
</protein>
<dbReference type="InterPro" id="IPR036390">
    <property type="entry name" value="WH_DNA-bd_sf"/>
</dbReference>
<dbReference type="PROSITE" id="PS01117">
    <property type="entry name" value="HTH_MARR_1"/>
    <property type="match status" value="1"/>
</dbReference>
<reference evidence="5 6" key="1">
    <citation type="submission" date="2019-04" db="EMBL/GenBank/DDBJ databases">
        <title>Vagococcus sp. nov., isolated from faeces of yaks (Bos grunniens).</title>
        <authorList>
            <person name="Ge Y."/>
        </authorList>
    </citation>
    <scope>NUCLEOTIDE SEQUENCE [LARGE SCALE GENOMIC DNA]</scope>
    <source>
        <strain evidence="5 6">MN-17</strain>
    </source>
</reference>
<keyword evidence="2" id="KW-0238">DNA-binding</keyword>
<name>A0A4D7CZL2_9ENTE</name>
<sequence>MENEKVVELFFEVNRLNRRFAERKYGNLTPMRGQYRCLLALDNRGSMSQKELAEVLQIRSTSAGELIAKLEQKGYVSKTTSPQDKRVSVIELTEQGRHEAKLVLQKRVEAHKEMVDILDIKEKKQFYHILSKIEQYYLEMEEENIE</sequence>
<evidence type="ECO:0000256" key="1">
    <source>
        <dbReference type="ARBA" id="ARBA00023015"/>
    </source>
</evidence>
<evidence type="ECO:0000313" key="6">
    <source>
        <dbReference type="Proteomes" id="UP000298615"/>
    </source>
</evidence>